<feature type="transmembrane region" description="Helical" evidence="1">
    <location>
        <begin position="360"/>
        <end position="382"/>
    </location>
</feature>
<dbReference type="PANTHER" id="PTHR36853:SF1">
    <property type="entry name" value="DUF3844 DOMAIN-CONTAINING PROTEIN"/>
    <property type="match status" value="1"/>
</dbReference>
<keyword evidence="1" id="KW-0472">Membrane</keyword>
<evidence type="ECO:0000256" key="2">
    <source>
        <dbReference type="SAM" id="SignalP"/>
    </source>
</evidence>
<accession>A0ABR3VAR6</accession>
<organism evidence="4 5">
    <name type="scientific">Humicola insolens</name>
    <name type="common">Soft-rot fungus</name>
    <dbReference type="NCBI Taxonomy" id="85995"/>
    <lineage>
        <taxon>Eukaryota</taxon>
        <taxon>Fungi</taxon>
        <taxon>Dikarya</taxon>
        <taxon>Ascomycota</taxon>
        <taxon>Pezizomycotina</taxon>
        <taxon>Sordariomycetes</taxon>
        <taxon>Sordariomycetidae</taxon>
        <taxon>Sordariales</taxon>
        <taxon>Chaetomiaceae</taxon>
        <taxon>Mycothermus</taxon>
    </lineage>
</organism>
<keyword evidence="1" id="KW-1133">Transmembrane helix</keyword>
<reference evidence="4 5" key="1">
    <citation type="journal article" date="2024" name="Commun. Biol.">
        <title>Comparative genomic analysis of thermophilic fungi reveals convergent evolutionary adaptations and gene losses.</title>
        <authorList>
            <person name="Steindorff A.S."/>
            <person name="Aguilar-Pontes M.V."/>
            <person name="Robinson A.J."/>
            <person name="Andreopoulos B."/>
            <person name="LaButti K."/>
            <person name="Kuo A."/>
            <person name="Mondo S."/>
            <person name="Riley R."/>
            <person name="Otillar R."/>
            <person name="Haridas S."/>
            <person name="Lipzen A."/>
            <person name="Grimwood J."/>
            <person name="Schmutz J."/>
            <person name="Clum A."/>
            <person name="Reid I.D."/>
            <person name="Moisan M.C."/>
            <person name="Butler G."/>
            <person name="Nguyen T.T.M."/>
            <person name="Dewar K."/>
            <person name="Conant G."/>
            <person name="Drula E."/>
            <person name="Henrissat B."/>
            <person name="Hansel C."/>
            <person name="Singer S."/>
            <person name="Hutchinson M.I."/>
            <person name="de Vries R.P."/>
            <person name="Natvig D.O."/>
            <person name="Powell A.J."/>
            <person name="Tsang A."/>
            <person name="Grigoriev I.V."/>
        </authorList>
    </citation>
    <scope>NUCLEOTIDE SEQUENCE [LARGE SCALE GENOMIC DNA]</scope>
    <source>
        <strain evidence="4 5">CBS 620.91</strain>
    </source>
</reference>
<dbReference type="PANTHER" id="PTHR36853">
    <property type="entry name" value="EXPRESSED PROTEIN"/>
    <property type="match status" value="1"/>
</dbReference>
<protein>
    <recommendedName>
        <fullName evidence="3">Vacuolar sorting protein Vps3844 C-terminal domain-containing protein</fullName>
    </recommendedName>
</protein>
<evidence type="ECO:0000256" key="1">
    <source>
        <dbReference type="SAM" id="Phobius"/>
    </source>
</evidence>
<gene>
    <name evidence="4" type="ORF">VTJ49DRAFT_2050</name>
</gene>
<name>A0ABR3VAR6_HUMIN</name>
<feature type="signal peptide" evidence="2">
    <location>
        <begin position="1"/>
        <end position="19"/>
    </location>
</feature>
<dbReference type="Proteomes" id="UP001583172">
    <property type="component" value="Unassembled WGS sequence"/>
</dbReference>
<keyword evidence="5" id="KW-1185">Reference proteome</keyword>
<dbReference type="Pfam" id="PF12955">
    <property type="entry name" value="Vps3844_C"/>
    <property type="match status" value="1"/>
</dbReference>
<feature type="chain" id="PRO_5045163146" description="Vacuolar sorting protein Vps3844 C-terminal domain-containing protein" evidence="2">
    <location>
        <begin position="20"/>
        <end position="410"/>
    </location>
</feature>
<keyword evidence="1" id="KW-0812">Transmembrane</keyword>
<evidence type="ECO:0000313" key="5">
    <source>
        <dbReference type="Proteomes" id="UP001583172"/>
    </source>
</evidence>
<feature type="domain" description="Vacuolar sorting protein Vps3844 C-terminal" evidence="3">
    <location>
        <begin position="274"/>
        <end position="395"/>
    </location>
</feature>
<dbReference type="InterPro" id="IPR053065">
    <property type="entry name" value="Archenteron_Induction-Rel"/>
</dbReference>
<evidence type="ECO:0000313" key="4">
    <source>
        <dbReference type="EMBL" id="KAL1838919.1"/>
    </source>
</evidence>
<dbReference type="EMBL" id="JAZGSY010000185">
    <property type="protein sequence ID" value="KAL1838919.1"/>
    <property type="molecule type" value="Genomic_DNA"/>
</dbReference>
<keyword evidence="2" id="KW-0732">Signal</keyword>
<proteinExistence type="predicted"/>
<dbReference type="InterPro" id="IPR024382">
    <property type="entry name" value="Vps3844_C"/>
</dbReference>
<evidence type="ECO:0000259" key="3">
    <source>
        <dbReference type="Pfam" id="PF12955"/>
    </source>
</evidence>
<sequence length="410" mass="43680">MRLLSSLAAAVLPVLVASANPSADVYLFPKPSTEIASDVPSIPKEVARHVFLQRTSRQRYGSDLRDLPSSIDSETAITHIARFGKSPAPLFASQQQQDASQLVVILEGATLEQSRRLQRDIGNNAAFAISDPPSATANNNLLSLFRSMGIASPRQCDLASAINPLNSDCWTGSSSVVKYDLQKTPETLDALLSNLDRLNNLVSEGLLEVLLLVLPESSRNSKTNHWSATAAAELRCRRDTEAVLSDAGIFKTDIPKVAAGKPASTAPKQRIPKCFPSLNSCRNQTNSCSGHGECVDKYAVGGGSGNNSVSAADSDSPARCFVCQCRASEVERPADARTKGRRTVHWGGAMCQKEDVSVQFWLLAGFTIVMIGVVSGAISLLYSVGEEKLPGVIGAGVSRSKEKRVIIGGA</sequence>
<comment type="caution">
    <text evidence="4">The sequence shown here is derived from an EMBL/GenBank/DDBJ whole genome shotgun (WGS) entry which is preliminary data.</text>
</comment>